<sequence length="576" mass="61071">MRTIQSNQPPIQLQAQIESGGLKEITQTNQTGETTAVSTAKGITLNAAQQLALTNGRLFEAGVSMAVLDRPGTVGKVFDTYAARLADVLTPVLTGGGAAASTVHFNGSEKPLVDVFKDTMLTPMTDPKSDQIGRKTTEGGDGAAWIVAQLGTPLMSPSGEYAAGQDFKNLLTKVKAVCGFGTTVWQLMNQQDATKRAQNEAVLRDVMKPLGEGVASQFGARFDEFKEVMRTPLFDDPISRMRSERQPLDAQGKPIPVGYESAHLHGLGFGNVAVTAADGDRQKELDQLLGAKPNAAGTKVYANINGAARDGAPIEPGASGLPERPFMMASDELQLALDSPLMNSYQNLLFSTQGGADQTFHEALGSHAFPHGTGVNRWQPTGTFAVESNLRGLPSAGAQSGGTCDALLALNTLSDGPLYDRFDIVEPATLGIAAFMNFGGYHTFAETVPVGMAMANGADEFNPSSGTAFRSTERLVENVARQPALQQAIETPGNPLTLDTLRADFFGPVGTDLQHENLYQRVAGMAANYTNATGDVLAIHDAYEQNHGALCNAHPELRQIGTVGIQTSRVDPNRLA</sequence>
<reference evidence="1 2" key="1">
    <citation type="submission" date="2020-12" db="EMBL/GenBank/DDBJ databases">
        <title>FDA dAtabase for Regulatory Grade micrObial Sequences (FDA-ARGOS): Supporting development and validation of Infectious Disease Dx tests.</title>
        <authorList>
            <person name="Nelson B."/>
            <person name="Plummer A."/>
            <person name="Tallon L."/>
            <person name="Sadzewicz L."/>
            <person name="Zhao X."/>
            <person name="Boylan J."/>
            <person name="Ott S."/>
            <person name="Bowen H."/>
            <person name="Vavikolanu K."/>
            <person name="Mehta A."/>
            <person name="Aluvathingal J."/>
            <person name="Nadendla S."/>
            <person name="Myers T."/>
            <person name="Yan Y."/>
            <person name="Sichtig H."/>
        </authorList>
    </citation>
    <scope>NUCLEOTIDE SEQUENCE [LARGE SCALE GENOMIC DNA]</scope>
    <source>
        <strain evidence="1 2">FDAARGOS_899</strain>
    </source>
</reference>
<evidence type="ECO:0000313" key="2">
    <source>
        <dbReference type="Proteomes" id="UP000594943"/>
    </source>
</evidence>
<dbReference type="RefSeq" id="WP_006026775.1">
    <property type="nucleotide sequence ID" value="NZ_CP013380.1"/>
</dbReference>
<accession>A0A7U4SSB6</accession>
<evidence type="ECO:0000313" key="1">
    <source>
        <dbReference type="EMBL" id="QPS42145.1"/>
    </source>
</evidence>
<name>A0A7U4SSB6_9BURK</name>
<dbReference type="KEGG" id="bhg:I6G56_10870"/>
<dbReference type="Proteomes" id="UP000594943">
    <property type="component" value="Chromosome 1"/>
</dbReference>
<organism evidence="1 2">
    <name type="scientific">Burkholderia humptydooensis</name>
    <dbReference type="NCBI Taxonomy" id="430531"/>
    <lineage>
        <taxon>Bacteria</taxon>
        <taxon>Pseudomonadati</taxon>
        <taxon>Pseudomonadota</taxon>
        <taxon>Betaproteobacteria</taxon>
        <taxon>Burkholderiales</taxon>
        <taxon>Burkholderiaceae</taxon>
        <taxon>Burkholderia</taxon>
        <taxon>pseudomallei group</taxon>
    </lineage>
</organism>
<accession>A0A7T2WWM1</accession>
<gene>
    <name evidence="1" type="ORF">I6G56_10870</name>
</gene>
<dbReference type="EMBL" id="CP065686">
    <property type="protein sequence ID" value="QPS42145.1"/>
    <property type="molecule type" value="Genomic_DNA"/>
</dbReference>
<protein>
    <submittedName>
        <fullName evidence="1">Uncharacterized protein</fullName>
    </submittedName>
</protein>
<dbReference type="AlphaFoldDB" id="A0A7U4SSB6"/>
<proteinExistence type="predicted"/>